<sequence length="127" mass="13648">MNCSGGGGNLNESAWICCSLDTSSDNIFWPDDEDNDLASIESHSLSDLRLASCSSSLSKPYKLKLALLKLLRRVALLERRLTTTGSIDTPVDFLIVLGHELDIVIGSAGLSGLVVVVDPVRLGFNSR</sequence>
<dbReference type="EMBL" id="REGN01000323">
    <property type="protein sequence ID" value="RNA42741.1"/>
    <property type="molecule type" value="Genomic_DNA"/>
</dbReference>
<proteinExistence type="predicted"/>
<protein>
    <submittedName>
        <fullName evidence="1">Uncharacterized protein</fullName>
    </submittedName>
</protein>
<dbReference type="Proteomes" id="UP000276133">
    <property type="component" value="Unassembled WGS sequence"/>
</dbReference>
<evidence type="ECO:0000313" key="2">
    <source>
        <dbReference type="Proteomes" id="UP000276133"/>
    </source>
</evidence>
<keyword evidence="2" id="KW-1185">Reference proteome</keyword>
<gene>
    <name evidence="1" type="ORF">BpHYR1_021840</name>
</gene>
<name>A0A3M7T411_BRAPC</name>
<comment type="caution">
    <text evidence="1">The sequence shown here is derived from an EMBL/GenBank/DDBJ whole genome shotgun (WGS) entry which is preliminary data.</text>
</comment>
<evidence type="ECO:0000313" key="1">
    <source>
        <dbReference type="EMBL" id="RNA42741.1"/>
    </source>
</evidence>
<dbReference type="AlphaFoldDB" id="A0A3M7T411"/>
<organism evidence="1 2">
    <name type="scientific">Brachionus plicatilis</name>
    <name type="common">Marine rotifer</name>
    <name type="synonym">Brachionus muelleri</name>
    <dbReference type="NCBI Taxonomy" id="10195"/>
    <lineage>
        <taxon>Eukaryota</taxon>
        <taxon>Metazoa</taxon>
        <taxon>Spiralia</taxon>
        <taxon>Gnathifera</taxon>
        <taxon>Rotifera</taxon>
        <taxon>Eurotatoria</taxon>
        <taxon>Monogononta</taxon>
        <taxon>Pseudotrocha</taxon>
        <taxon>Ploima</taxon>
        <taxon>Brachionidae</taxon>
        <taxon>Brachionus</taxon>
    </lineage>
</organism>
<reference evidence="1 2" key="1">
    <citation type="journal article" date="2018" name="Sci. Rep.">
        <title>Genomic signatures of local adaptation to the degree of environmental predictability in rotifers.</title>
        <authorList>
            <person name="Franch-Gras L."/>
            <person name="Hahn C."/>
            <person name="Garcia-Roger E.M."/>
            <person name="Carmona M.J."/>
            <person name="Serra M."/>
            <person name="Gomez A."/>
        </authorList>
    </citation>
    <scope>NUCLEOTIDE SEQUENCE [LARGE SCALE GENOMIC DNA]</scope>
    <source>
        <strain evidence="1">HYR1</strain>
    </source>
</reference>
<accession>A0A3M7T411</accession>